<sequence>MVNSIENKIFDFVQAFAGSYVFSTKKMQLSIETDLDSDLQLDDAEAEELMENFFKKFSIKKENFNINNYYPPQPFSLNPFKKATPTPVPDLTIGMLIESAKAGRWLYD</sequence>
<protein>
    <submittedName>
        <fullName evidence="1">DUF1493 family protein</fullName>
    </submittedName>
</protein>
<evidence type="ECO:0000313" key="2">
    <source>
        <dbReference type="Proteomes" id="UP001605250"/>
    </source>
</evidence>
<proteinExistence type="predicted"/>
<name>A0ABW7CLA1_9GAMM</name>
<organism evidence="1 2">
    <name type="scientific">Erwinia plantamica</name>
    <dbReference type="NCBI Taxonomy" id="3237104"/>
    <lineage>
        <taxon>Bacteria</taxon>
        <taxon>Pseudomonadati</taxon>
        <taxon>Pseudomonadota</taxon>
        <taxon>Gammaproteobacteria</taxon>
        <taxon>Enterobacterales</taxon>
        <taxon>Erwiniaceae</taxon>
        <taxon>Erwinia</taxon>
    </lineage>
</organism>
<reference evidence="1 2" key="1">
    <citation type="submission" date="2024-07" db="EMBL/GenBank/DDBJ databases">
        <title>Novel bacterial strain Erwinia sp. OPT-41 promoting growth of various crops.</title>
        <authorList>
            <person name="Egorshina A."/>
            <person name="Lukyantsev M.A."/>
            <person name="Golubev S.N."/>
            <person name="Muratova A.Y."/>
            <person name="Bulygina E.A."/>
        </authorList>
    </citation>
    <scope>NUCLEOTIDE SEQUENCE [LARGE SCALE GENOMIC DNA]</scope>
    <source>
        <strain evidence="1 2">OPT-41</strain>
    </source>
</reference>
<dbReference type="Proteomes" id="UP001605250">
    <property type="component" value="Unassembled WGS sequence"/>
</dbReference>
<keyword evidence="2" id="KW-1185">Reference proteome</keyword>
<dbReference type="EMBL" id="JBGCUC010000009">
    <property type="protein sequence ID" value="MFG6077001.1"/>
    <property type="molecule type" value="Genomic_DNA"/>
</dbReference>
<comment type="caution">
    <text evidence="1">The sequence shown here is derived from an EMBL/GenBank/DDBJ whole genome shotgun (WGS) entry which is preliminary data.</text>
</comment>
<accession>A0ABW7CLA1</accession>
<gene>
    <name evidence="1" type="ORF">AB3U87_11595</name>
</gene>
<evidence type="ECO:0000313" key="1">
    <source>
        <dbReference type="EMBL" id="MFG6077001.1"/>
    </source>
</evidence>
<dbReference type="RefSeq" id="WP_394149095.1">
    <property type="nucleotide sequence ID" value="NZ_JBGCUC010000009.1"/>
</dbReference>
<dbReference type="InterPro" id="IPR010862">
    <property type="entry name" value="DUF1493"/>
</dbReference>
<dbReference type="Pfam" id="PF07377">
    <property type="entry name" value="DUF1493"/>
    <property type="match status" value="1"/>
</dbReference>